<sequence>DRITNITEARAVLSVQNHQLEKTQTLLRPELIEVYLQSVLSSQNRASHNVRPLQASSKIALRACSVM</sequence>
<name>A0AAD8BLT8_BIOPF</name>
<feature type="non-terminal residue" evidence="1">
    <location>
        <position position="1"/>
    </location>
</feature>
<evidence type="ECO:0000313" key="1">
    <source>
        <dbReference type="EMBL" id="KAK0057029.1"/>
    </source>
</evidence>
<comment type="caution">
    <text evidence="1">The sequence shown here is derived from an EMBL/GenBank/DDBJ whole genome shotgun (WGS) entry which is preliminary data.</text>
</comment>
<accession>A0AAD8BLT8</accession>
<dbReference type="AlphaFoldDB" id="A0AAD8BLT8"/>
<protein>
    <submittedName>
        <fullName evidence="1">Uncharacterized protein</fullName>
    </submittedName>
</protein>
<reference evidence="1" key="2">
    <citation type="submission" date="2023-04" db="EMBL/GenBank/DDBJ databases">
        <authorList>
            <person name="Bu L."/>
            <person name="Lu L."/>
            <person name="Laidemitt M.R."/>
            <person name="Zhang S.M."/>
            <person name="Mutuku M."/>
            <person name="Mkoji G."/>
            <person name="Steinauer M."/>
            <person name="Loker E.S."/>
        </authorList>
    </citation>
    <scope>NUCLEOTIDE SEQUENCE</scope>
    <source>
        <strain evidence="1">KasaAsao</strain>
        <tissue evidence="1">Whole Snail</tissue>
    </source>
</reference>
<gene>
    <name evidence="1" type="ORF">Bpfe_013681</name>
</gene>
<organism evidence="1 2">
    <name type="scientific">Biomphalaria pfeifferi</name>
    <name type="common">Bloodfluke planorb</name>
    <name type="synonym">Freshwater snail</name>
    <dbReference type="NCBI Taxonomy" id="112525"/>
    <lineage>
        <taxon>Eukaryota</taxon>
        <taxon>Metazoa</taxon>
        <taxon>Spiralia</taxon>
        <taxon>Lophotrochozoa</taxon>
        <taxon>Mollusca</taxon>
        <taxon>Gastropoda</taxon>
        <taxon>Heterobranchia</taxon>
        <taxon>Euthyneura</taxon>
        <taxon>Panpulmonata</taxon>
        <taxon>Hygrophila</taxon>
        <taxon>Lymnaeoidea</taxon>
        <taxon>Planorbidae</taxon>
        <taxon>Biomphalaria</taxon>
    </lineage>
</organism>
<dbReference type="EMBL" id="JASAOG010000058">
    <property type="protein sequence ID" value="KAK0057029.1"/>
    <property type="molecule type" value="Genomic_DNA"/>
</dbReference>
<reference evidence="1" key="1">
    <citation type="journal article" date="2023" name="PLoS Negl. Trop. Dis.">
        <title>A genome sequence for Biomphalaria pfeifferi, the major vector snail for the human-infecting parasite Schistosoma mansoni.</title>
        <authorList>
            <person name="Bu L."/>
            <person name="Lu L."/>
            <person name="Laidemitt M.R."/>
            <person name="Zhang S.M."/>
            <person name="Mutuku M."/>
            <person name="Mkoji G."/>
            <person name="Steinauer M."/>
            <person name="Loker E.S."/>
        </authorList>
    </citation>
    <scope>NUCLEOTIDE SEQUENCE</scope>
    <source>
        <strain evidence="1">KasaAsao</strain>
    </source>
</reference>
<evidence type="ECO:0000313" key="2">
    <source>
        <dbReference type="Proteomes" id="UP001233172"/>
    </source>
</evidence>
<proteinExistence type="predicted"/>
<dbReference type="Proteomes" id="UP001233172">
    <property type="component" value="Unassembled WGS sequence"/>
</dbReference>
<keyword evidence="2" id="KW-1185">Reference proteome</keyword>